<dbReference type="InterPro" id="IPR049326">
    <property type="entry name" value="Rhodopsin_dom_fungi"/>
</dbReference>
<evidence type="ECO:0000256" key="3">
    <source>
        <dbReference type="ARBA" id="ARBA00022989"/>
    </source>
</evidence>
<dbReference type="VEuPathDB" id="FungiDB:yc1106_05108"/>
<evidence type="ECO:0000256" key="1">
    <source>
        <dbReference type="ARBA" id="ARBA00004141"/>
    </source>
</evidence>
<keyword evidence="3 6" id="KW-1133">Transmembrane helix</keyword>
<feature type="transmembrane region" description="Helical" evidence="6">
    <location>
        <begin position="40"/>
        <end position="62"/>
    </location>
</feature>
<dbReference type="Pfam" id="PF20684">
    <property type="entry name" value="Fung_rhodopsin"/>
    <property type="match status" value="1"/>
</dbReference>
<name>A0A9Q8Z875_CURCL</name>
<dbReference type="InterPro" id="IPR052337">
    <property type="entry name" value="SAT4-like"/>
</dbReference>
<organism evidence="8 9">
    <name type="scientific">Curvularia clavata</name>
    <dbReference type="NCBI Taxonomy" id="95742"/>
    <lineage>
        <taxon>Eukaryota</taxon>
        <taxon>Fungi</taxon>
        <taxon>Dikarya</taxon>
        <taxon>Ascomycota</taxon>
        <taxon>Pezizomycotina</taxon>
        <taxon>Dothideomycetes</taxon>
        <taxon>Pleosporomycetidae</taxon>
        <taxon>Pleosporales</taxon>
        <taxon>Pleosporineae</taxon>
        <taxon>Pleosporaceae</taxon>
        <taxon>Curvularia</taxon>
    </lineage>
</organism>
<protein>
    <recommendedName>
        <fullName evidence="7">Rhodopsin domain-containing protein</fullName>
    </recommendedName>
</protein>
<keyword evidence="9" id="KW-1185">Reference proteome</keyword>
<evidence type="ECO:0000313" key="8">
    <source>
        <dbReference type="EMBL" id="USP77834.1"/>
    </source>
</evidence>
<keyword evidence="4 6" id="KW-0472">Membrane</keyword>
<feature type="transmembrane region" description="Helical" evidence="6">
    <location>
        <begin position="74"/>
        <end position="98"/>
    </location>
</feature>
<gene>
    <name evidence="8" type="ORF">yc1106_05108</name>
</gene>
<feature type="transmembrane region" description="Helical" evidence="6">
    <location>
        <begin position="279"/>
        <end position="301"/>
    </location>
</feature>
<reference evidence="8" key="1">
    <citation type="submission" date="2021-12" db="EMBL/GenBank/DDBJ databases">
        <title>Curvularia clavata genome.</title>
        <authorList>
            <person name="Cao Y."/>
        </authorList>
    </citation>
    <scope>NUCLEOTIDE SEQUENCE</scope>
    <source>
        <strain evidence="8">Yc1106</strain>
    </source>
</reference>
<keyword evidence="2 6" id="KW-0812">Transmembrane</keyword>
<accession>A0A9Q8Z875</accession>
<evidence type="ECO:0000259" key="7">
    <source>
        <dbReference type="Pfam" id="PF20684"/>
    </source>
</evidence>
<evidence type="ECO:0000256" key="5">
    <source>
        <dbReference type="ARBA" id="ARBA00038359"/>
    </source>
</evidence>
<dbReference type="GO" id="GO:0016020">
    <property type="term" value="C:membrane"/>
    <property type="evidence" value="ECO:0007669"/>
    <property type="project" value="UniProtKB-SubCell"/>
</dbReference>
<dbReference type="PANTHER" id="PTHR33048:SF129">
    <property type="entry name" value="INTEGRAL MEMBRANE PROTEIN-RELATED"/>
    <property type="match status" value="1"/>
</dbReference>
<feature type="domain" description="Rhodopsin" evidence="7">
    <location>
        <begin position="58"/>
        <end position="308"/>
    </location>
</feature>
<feature type="transmembrane region" description="Helical" evidence="6">
    <location>
        <begin position="118"/>
        <end position="141"/>
    </location>
</feature>
<feature type="transmembrane region" description="Helical" evidence="6">
    <location>
        <begin position="153"/>
        <end position="175"/>
    </location>
</feature>
<comment type="subcellular location">
    <subcellularLocation>
        <location evidence="1">Membrane</location>
        <topology evidence="1">Multi-pass membrane protein</topology>
    </subcellularLocation>
</comment>
<evidence type="ECO:0000256" key="4">
    <source>
        <dbReference type="ARBA" id="ARBA00023136"/>
    </source>
</evidence>
<feature type="transmembrane region" description="Helical" evidence="6">
    <location>
        <begin position="210"/>
        <end position="233"/>
    </location>
</feature>
<dbReference type="Proteomes" id="UP001056012">
    <property type="component" value="Chromosome 3"/>
</dbReference>
<sequence length="372" mass="41814">MTGTYLNPNGKGSSGILAPLEVVAQWPKPNYDNPVRRPKIVVPLVCILGTVMLAIVGARTWARFVIQKNGKMDDWFMLLAMVPAIGFAVVVVLATEVYNFDRHIWDVRPPLYPVQRKIVFLVYLLYVLTSSLIKISVLLFYRRLDSRSISRTFRLATHLSILFILIFLAAFTIVLCTGCQPLEAFWNQFDVKLQLEGYAYTCWYNEEADIMAATTISAVQDAITAGLPTLLYWGLRIPRRQKIALTAVFAASYIVVAVCVVRVYVMWEIFNNPLYDGTWTTWPALLLVILEVNLGAILASIPALKVFARHYFEGSVVGGSRDGISRQRAGFRGPSDVVELSVLSRTLRGDEEGDLALLDFKKSETRDERLPI</sequence>
<dbReference type="EMBL" id="CP089276">
    <property type="protein sequence ID" value="USP77834.1"/>
    <property type="molecule type" value="Genomic_DNA"/>
</dbReference>
<comment type="similarity">
    <text evidence="5">Belongs to the SAT4 family.</text>
</comment>
<evidence type="ECO:0000256" key="2">
    <source>
        <dbReference type="ARBA" id="ARBA00022692"/>
    </source>
</evidence>
<evidence type="ECO:0000313" key="9">
    <source>
        <dbReference type="Proteomes" id="UP001056012"/>
    </source>
</evidence>
<feature type="transmembrane region" description="Helical" evidence="6">
    <location>
        <begin position="245"/>
        <end position="267"/>
    </location>
</feature>
<dbReference type="OrthoDB" id="5429740at2759"/>
<dbReference type="AlphaFoldDB" id="A0A9Q8Z875"/>
<proteinExistence type="inferred from homology"/>
<evidence type="ECO:0000256" key="6">
    <source>
        <dbReference type="SAM" id="Phobius"/>
    </source>
</evidence>
<dbReference type="PANTHER" id="PTHR33048">
    <property type="entry name" value="PTH11-LIKE INTEGRAL MEMBRANE PROTEIN (AFU_ORTHOLOGUE AFUA_5G11245)"/>
    <property type="match status" value="1"/>
</dbReference>